<keyword evidence="9" id="KW-1185">Reference proteome</keyword>
<dbReference type="InterPro" id="IPR001623">
    <property type="entry name" value="DnaJ_domain"/>
</dbReference>
<dbReference type="Pfam" id="PF09320">
    <property type="entry name" value="DUF1977"/>
    <property type="match status" value="1"/>
</dbReference>
<evidence type="ECO:0000313" key="9">
    <source>
        <dbReference type="Proteomes" id="UP000664859"/>
    </source>
</evidence>
<protein>
    <submittedName>
        <fullName evidence="8">DnaJ subfamily B protein</fullName>
    </submittedName>
</protein>
<proteinExistence type="predicted"/>
<dbReference type="CDD" id="cd06257">
    <property type="entry name" value="DnaJ"/>
    <property type="match status" value="1"/>
</dbReference>
<dbReference type="Pfam" id="PF00226">
    <property type="entry name" value="DnaJ"/>
    <property type="match status" value="1"/>
</dbReference>
<feature type="compositionally biased region" description="Basic and acidic residues" evidence="6">
    <location>
        <begin position="69"/>
        <end position="79"/>
    </location>
</feature>
<keyword evidence="5" id="KW-0472">Membrane</keyword>
<dbReference type="GO" id="GO:0005789">
    <property type="term" value="C:endoplasmic reticulum membrane"/>
    <property type="evidence" value="ECO:0007669"/>
    <property type="project" value="UniProtKB-SubCell"/>
</dbReference>
<dbReference type="AlphaFoldDB" id="A0A835ZD03"/>
<dbReference type="InterPro" id="IPR018253">
    <property type="entry name" value="DnaJ_domain_CS"/>
</dbReference>
<evidence type="ECO:0000256" key="6">
    <source>
        <dbReference type="SAM" id="MobiDB-lite"/>
    </source>
</evidence>
<sequence>MADIANRDEAEKCLEIGKKALRIHDYDKAIKFFDKSLRLFRLPGAEGLRARAAENKEKAEAKANGSTQDEPRRAQERRGSGRPYTDAQVTACEDVLKRKHHGGHYEVLCIEKTATDDDIKRSYRKLALKFHPDKNGAPHAPEAFKAIGHAFAVLSDPDKRAAYDRYGDDEPANGLNGGGGGMHGGWANGRGAEVSPEDIFNMFFGQMAGGGMRAGGFRTYHGGYHNHPMYARPHPAARAARDGGGERSWWGLVQMLPMLLMMVFSLMNFGGSGEAVYRLEKTPVYSQPRYTRSQAQNVKQGLPYFVKTDFLHQHKHRTQIYQVEQAVTARHLQIMQEQCSQAVGERKVKAMRAPKKPRAPGGGGAAG</sequence>
<dbReference type="PANTHER" id="PTHR43908:SF3">
    <property type="entry name" value="AT29763P-RELATED"/>
    <property type="match status" value="1"/>
</dbReference>
<evidence type="ECO:0000256" key="4">
    <source>
        <dbReference type="ARBA" id="ARBA00022989"/>
    </source>
</evidence>
<dbReference type="PROSITE" id="PS50076">
    <property type="entry name" value="DNAJ_2"/>
    <property type="match status" value="1"/>
</dbReference>
<keyword evidence="3" id="KW-0256">Endoplasmic reticulum</keyword>
<keyword evidence="4" id="KW-1133">Transmembrane helix</keyword>
<evidence type="ECO:0000313" key="8">
    <source>
        <dbReference type="EMBL" id="KAG5190109.1"/>
    </source>
</evidence>
<gene>
    <name evidence="8" type="ORF">JKP88DRAFT_192405</name>
</gene>
<dbReference type="GO" id="GO:0071218">
    <property type="term" value="P:cellular response to misfolded protein"/>
    <property type="evidence" value="ECO:0007669"/>
    <property type="project" value="TreeGrafter"/>
</dbReference>
<feature type="non-terminal residue" evidence="8">
    <location>
        <position position="1"/>
    </location>
</feature>
<dbReference type="PANTHER" id="PTHR43908">
    <property type="entry name" value="AT29763P-RELATED"/>
    <property type="match status" value="1"/>
</dbReference>
<evidence type="ECO:0000256" key="3">
    <source>
        <dbReference type="ARBA" id="ARBA00022824"/>
    </source>
</evidence>
<dbReference type="SUPFAM" id="SSF46565">
    <property type="entry name" value="Chaperone J-domain"/>
    <property type="match status" value="1"/>
</dbReference>
<dbReference type="EMBL" id="JAFCMP010000039">
    <property type="protein sequence ID" value="KAG5190109.1"/>
    <property type="molecule type" value="Genomic_DNA"/>
</dbReference>
<feature type="domain" description="J" evidence="7">
    <location>
        <begin position="103"/>
        <end position="167"/>
    </location>
</feature>
<feature type="region of interest" description="Disordered" evidence="6">
    <location>
        <begin position="345"/>
        <end position="367"/>
    </location>
</feature>
<feature type="region of interest" description="Disordered" evidence="6">
    <location>
        <begin position="54"/>
        <end position="86"/>
    </location>
</feature>
<comment type="caution">
    <text evidence="8">The sequence shown here is derived from an EMBL/GenBank/DDBJ whole genome shotgun (WGS) entry which is preliminary data.</text>
</comment>
<dbReference type="Gene3D" id="1.10.287.110">
    <property type="entry name" value="DnaJ domain"/>
    <property type="match status" value="1"/>
</dbReference>
<evidence type="ECO:0000259" key="7">
    <source>
        <dbReference type="PROSITE" id="PS50076"/>
    </source>
</evidence>
<dbReference type="SMART" id="SM00271">
    <property type="entry name" value="DnaJ"/>
    <property type="match status" value="1"/>
</dbReference>
<comment type="subcellular location">
    <subcellularLocation>
        <location evidence="1">Endoplasmic reticulum membrane</location>
        <topology evidence="1">Single-pass membrane protein</topology>
    </subcellularLocation>
</comment>
<dbReference type="InterPro" id="IPR015399">
    <property type="entry name" value="DUF1977_DnaJ-like"/>
</dbReference>
<name>A0A835ZD03_9STRA</name>
<dbReference type="Proteomes" id="UP000664859">
    <property type="component" value="Unassembled WGS sequence"/>
</dbReference>
<accession>A0A835ZD03</accession>
<evidence type="ECO:0000256" key="1">
    <source>
        <dbReference type="ARBA" id="ARBA00004389"/>
    </source>
</evidence>
<dbReference type="PRINTS" id="PR00625">
    <property type="entry name" value="JDOMAIN"/>
</dbReference>
<feature type="compositionally biased region" description="Basic residues" evidence="6">
    <location>
        <begin position="349"/>
        <end position="358"/>
    </location>
</feature>
<keyword evidence="2" id="KW-0812">Transmembrane</keyword>
<dbReference type="PROSITE" id="PS00636">
    <property type="entry name" value="DNAJ_1"/>
    <property type="match status" value="1"/>
</dbReference>
<evidence type="ECO:0000256" key="5">
    <source>
        <dbReference type="ARBA" id="ARBA00023136"/>
    </source>
</evidence>
<evidence type="ECO:0000256" key="2">
    <source>
        <dbReference type="ARBA" id="ARBA00022692"/>
    </source>
</evidence>
<dbReference type="InterPro" id="IPR036869">
    <property type="entry name" value="J_dom_sf"/>
</dbReference>
<organism evidence="8 9">
    <name type="scientific">Tribonema minus</name>
    <dbReference type="NCBI Taxonomy" id="303371"/>
    <lineage>
        <taxon>Eukaryota</taxon>
        <taxon>Sar</taxon>
        <taxon>Stramenopiles</taxon>
        <taxon>Ochrophyta</taxon>
        <taxon>PX clade</taxon>
        <taxon>Xanthophyceae</taxon>
        <taxon>Tribonematales</taxon>
        <taxon>Tribonemataceae</taxon>
        <taxon>Tribonema</taxon>
    </lineage>
</organism>
<dbReference type="GO" id="GO:0030544">
    <property type="term" value="F:Hsp70 protein binding"/>
    <property type="evidence" value="ECO:0007669"/>
    <property type="project" value="TreeGrafter"/>
</dbReference>
<dbReference type="InterPro" id="IPR051100">
    <property type="entry name" value="DnaJ_subfamily_B/C"/>
</dbReference>
<reference evidence="8" key="1">
    <citation type="submission" date="2021-02" db="EMBL/GenBank/DDBJ databases">
        <title>First Annotated Genome of the Yellow-green Alga Tribonema minus.</title>
        <authorList>
            <person name="Mahan K.M."/>
        </authorList>
    </citation>
    <scope>NUCLEOTIDE SEQUENCE</scope>
    <source>
        <strain evidence="8">UTEX B ZZ1240</strain>
    </source>
</reference>
<dbReference type="OrthoDB" id="10250354at2759"/>